<accession>A0A1C7YYP0</accession>
<comment type="caution">
    <text evidence="1">The sequence shown here is derived from an EMBL/GenBank/DDBJ whole genome shotgun (WGS) entry which is preliminary data.</text>
</comment>
<dbReference type="Proteomes" id="UP000093104">
    <property type="component" value="Unassembled WGS sequence"/>
</dbReference>
<evidence type="ECO:0000313" key="2">
    <source>
        <dbReference type="Proteomes" id="UP000093104"/>
    </source>
</evidence>
<sequence length="69" mass="7833">MSNKEIQRLFDWLADNLPDIPLFFDGKLGGVQNCIIDDGSFKFSNARATAIFDRHQIQPQALPPDNNQE</sequence>
<dbReference type="EMBL" id="LGSI01000068">
    <property type="protein sequence ID" value="OCR22359.1"/>
    <property type="molecule type" value="Genomic_DNA"/>
</dbReference>
<dbReference type="AlphaFoldDB" id="A0A1C7YYP0"/>
<name>A0A1C7YYP0_PSESX</name>
<protein>
    <submittedName>
        <fullName evidence="1">Uncharacterized protein</fullName>
    </submittedName>
</protein>
<gene>
    <name evidence="1" type="ORF">AFK24_24970</name>
</gene>
<dbReference type="RefSeq" id="WP_065835770.1">
    <property type="nucleotide sequence ID" value="NZ_LGSI01000068.1"/>
</dbReference>
<reference evidence="1 2" key="1">
    <citation type="submission" date="2015-07" db="EMBL/GenBank/DDBJ databases">
        <title>Draft genome sequence of a diazotrophic, plant growth-promoting rhizobacterium of the Pseudomonas syringae complex.</title>
        <authorList>
            <person name="Patten C.L."/>
            <person name="Jeong H."/>
        </authorList>
    </citation>
    <scope>NUCLEOTIDE SEQUENCE [LARGE SCALE GENOMIC DNA]</scope>
    <source>
        <strain evidence="1 2">GR12-2</strain>
    </source>
</reference>
<proteinExistence type="predicted"/>
<organism evidence="1 2">
    <name type="scientific">Pseudomonas syringae</name>
    <dbReference type="NCBI Taxonomy" id="317"/>
    <lineage>
        <taxon>Bacteria</taxon>
        <taxon>Pseudomonadati</taxon>
        <taxon>Pseudomonadota</taxon>
        <taxon>Gammaproteobacteria</taxon>
        <taxon>Pseudomonadales</taxon>
        <taxon>Pseudomonadaceae</taxon>
        <taxon>Pseudomonas</taxon>
    </lineage>
</organism>
<evidence type="ECO:0000313" key="1">
    <source>
        <dbReference type="EMBL" id="OCR22359.1"/>
    </source>
</evidence>